<dbReference type="InterPro" id="IPR032857">
    <property type="entry name" value="ALKBH4"/>
</dbReference>
<evidence type="ECO:0000256" key="1">
    <source>
        <dbReference type="ARBA" id="ARBA00001954"/>
    </source>
</evidence>
<dbReference type="WBParaSite" id="Csp11.Scaffold626.g6353.t1">
    <property type="protein sequence ID" value="Csp11.Scaffold626.g6353.t1"/>
    <property type="gene ID" value="Csp11.Scaffold626.g6353"/>
</dbReference>
<comment type="cofactor">
    <cofactor evidence="1">
        <name>Fe(2+)</name>
        <dbReference type="ChEBI" id="CHEBI:29033"/>
    </cofactor>
</comment>
<evidence type="ECO:0000313" key="3">
    <source>
        <dbReference type="WBParaSite" id="Csp11.Scaffold626.g6353.t1"/>
    </source>
</evidence>
<organism evidence="2 3">
    <name type="scientific">Caenorhabditis tropicalis</name>
    <dbReference type="NCBI Taxonomy" id="1561998"/>
    <lineage>
        <taxon>Eukaryota</taxon>
        <taxon>Metazoa</taxon>
        <taxon>Ecdysozoa</taxon>
        <taxon>Nematoda</taxon>
        <taxon>Chromadorea</taxon>
        <taxon>Rhabditida</taxon>
        <taxon>Rhabditina</taxon>
        <taxon>Rhabditomorpha</taxon>
        <taxon>Rhabditoidea</taxon>
        <taxon>Rhabditidae</taxon>
        <taxon>Peloderinae</taxon>
        <taxon>Caenorhabditis</taxon>
    </lineage>
</organism>
<dbReference type="AlphaFoldDB" id="A0A1I7TIT9"/>
<dbReference type="FunFam" id="2.60.120.590:FF:000019">
    <property type="entry name" value="DNA N6-methyl adenine demethylase"/>
    <property type="match status" value="1"/>
</dbReference>
<dbReference type="eggNOG" id="KOG3959">
    <property type="taxonomic scope" value="Eukaryota"/>
</dbReference>
<name>A0A1I7TIT9_9PELO</name>
<dbReference type="PANTHER" id="PTHR12463:SF0">
    <property type="entry name" value="ALPHA-KETOGLUTARATE-DEPENDENT DIOXYGENASE ALKB HOMOLOG 4"/>
    <property type="match status" value="1"/>
</dbReference>
<sequence>MGSTTQECGCKGARFCALCETTERVKKLRVEGDKHANYKVFVYDHIRQLAIPTNNLKSTSTLEEIIEESNVCHSASVDDSIEIDGLTLIHDFLSGTEESNILDMIDTVDWVNSQSGRRKQDYGPKVNFKHKKVKTDSFIGMPEYADMLLTKMSEYDAKKLGDYQPFEMCNLEYEEVKKSAIEMHQDDMWIWGNRLISINLINGSVMTLSNDSNQFLCYVYMPHRSLICMADECRYDWKHGVLAHHIRGRRIALTMREAAKDFKEGGELYEKYGAELIRLGNIRVPLSKTSA</sequence>
<proteinExistence type="predicted"/>
<dbReference type="GO" id="GO:0070988">
    <property type="term" value="P:demethylation"/>
    <property type="evidence" value="ECO:0007669"/>
    <property type="project" value="InterPro"/>
</dbReference>
<dbReference type="Gene3D" id="2.60.120.590">
    <property type="entry name" value="Alpha-ketoglutarate-dependent dioxygenase AlkB-like"/>
    <property type="match status" value="1"/>
</dbReference>
<evidence type="ECO:0000313" key="2">
    <source>
        <dbReference type="Proteomes" id="UP000095282"/>
    </source>
</evidence>
<protein>
    <submittedName>
        <fullName evidence="3">2OG-FeII_Oxy_2 domain-containing protein</fullName>
    </submittedName>
</protein>
<keyword evidence="2" id="KW-1185">Reference proteome</keyword>
<dbReference type="Proteomes" id="UP000095282">
    <property type="component" value="Unplaced"/>
</dbReference>
<dbReference type="InterPro" id="IPR037151">
    <property type="entry name" value="AlkB-like_sf"/>
</dbReference>
<dbReference type="GO" id="GO:0016491">
    <property type="term" value="F:oxidoreductase activity"/>
    <property type="evidence" value="ECO:0007669"/>
    <property type="project" value="TreeGrafter"/>
</dbReference>
<accession>A0A1I7TIT9</accession>
<dbReference type="GO" id="GO:0032451">
    <property type="term" value="F:demethylase activity"/>
    <property type="evidence" value="ECO:0007669"/>
    <property type="project" value="TreeGrafter"/>
</dbReference>
<reference evidence="3" key="1">
    <citation type="submission" date="2016-11" db="UniProtKB">
        <authorList>
            <consortium name="WormBaseParasite"/>
        </authorList>
    </citation>
    <scope>IDENTIFICATION</scope>
</reference>
<dbReference type="PANTHER" id="PTHR12463">
    <property type="entry name" value="OXYGENASE-RELATED"/>
    <property type="match status" value="1"/>
</dbReference>
<dbReference type="SUPFAM" id="SSF51197">
    <property type="entry name" value="Clavaminate synthase-like"/>
    <property type="match status" value="1"/>
</dbReference>
<dbReference type="STRING" id="1561998.A0A1I7TIT9"/>